<feature type="transmembrane region" description="Helical" evidence="1">
    <location>
        <begin position="12"/>
        <end position="32"/>
    </location>
</feature>
<dbReference type="Proteomes" id="UP000604481">
    <property type="component" value="Unassembled WGS sequence"/>
</dbReference>
<sequence length="112" mass="12683">MNIYKKFTSFSLYWRIVLLFLVVAANAAIAIELEQLGLQLAADIFKISTAIWMLAAAFVFYGGLPNHIRNLWKDATNYHKRIKAPEHSRTQKQQSVAGYNQSAAHILLAPYS</sequence>
<organism evidence="2 3">
    <name type="scientific">Chitinilyticum piscinae</name>
    <dbReference type="NCBI Taxonomy" id="2866724"/>
    <lineage>
        <taxon>Bacteria</taxon>
        <taxon>Pseudomonadati</taxon>
        <taxon>Pseudomonadota</taxon>
        <taxon>Betaproteobacteria</taxon>
        <taxon>Neisseriales</taxon>
        <taxon>Chitinibacteraceae</taxon>
        <taxon>Chitinilyticum</taxon>
    </lineage>
</organism>
<dbReference type="RefSeq" id="WP_194115372.1">
    <property type="nucleotide sequence ID" value="NZ_JADFUA010000002.1"/>
</dbReference>
<keyword evidence="3" id="KW-1185">Reference proteome</keyword>
<feature type="transmembrane region" description="Helical" evidence="1">
    <location>
        <begin position="44"/>
        <end position="64"/>
    </location>
</feature>
<keyword evidence="1" id="KW-0812">Transmembrane</keyword>
<gene>
    <name evidence="2" type="ORF">INR99_05780</name>
</gene>
<comment type="caution">
    <text evidence="2">The sequence shown here is derived from an EMBL/GenBank/DDBJ whole genome shotgun (WGS) entry which is preliminary data.</text>
</comment>
<evidence type="ECO:0000313" key="2">
    <source>
        <dbReference type="EMBL" id="MBE9608854.1"/>
    </source>
</evidence>
<reference evidence="2 3" key="1">
    <citation type="submission" date="2020-10" db="EMBL/GenBank/DDBJ databases">
        <title>The genome sequence of Chitinilyticum litopenaei 4Y14.</title>
        <authorList>
            <person name="Liu Y."/>
        </authorList>
    </citation>
    <scope>NUCLEOTIDE SEQUENCE [LARGE SCALE GENOMIC DNA]</scope>
    <source>
        <strain evidence="2 3">4Y14</strain>
    </source>
</reference>
<name>A0A8J7KA73_9NEIS</name>
<evidence type="ECO:0000313" key="3">
    <source>
        <dbReference type="Proteomes" id="UP000604481"/>
    </source>
</evidence>
<proteinExistence type="predicted"/>
<keyword evidence="1" id="KW-0472">Membrane</keyword>
<evidence type="ECO:0000256" key="1">
    <source>
        <dbReference type="SAM" id="Phobius"/>
    </source>
</evidence>
<accession>A0A8J7KA73</accession>
<protein>
    <submittedName>
        <fullName evidence="2">Uncharacterized protein</fullName>
    </submittedName>
</protein>
<keyword evidence="1" id="KW-1133">Transmembrane helix</keyword>
<dbReference type="EMBL" id="JADFUA010000002">
    <property type="protein sequence ID" value="MBE9608854.1"/>
    <property type="molecule type" value="Genomic_DNA"/>
</dbReference>
<dbReference type="AlphaFoldDB" id="A0A8J7KA73"/>